<dbReference type="Proteomes" id="UP001176940">
    <property type="component" value="Unassembled WGS sequence"/>
</dbReference>
<evidence type="ECO:0000313" key="2">
    <source>
        <dbReference type="EMBL" id="CAJ0949523.1"/>
    </source>
</evidence>
<feature type="region of interest" description="Disordered" evidence="1">
    <location>
        <begin position="1"/>
        <end position="75"/>
    </location>
</feature>
<proteinExistence type="predicted"/>
<comment type="caution">
    <text evidence="2">The sequence shown here is derived from an EMBL/GenBank/DDBJ whole genome shotgun (WGS) entry which is preliminary data.</text>
</comment>
<sequence length="201" mass="22648">MKRRKGLKRKASHYFKKPQSTKGGDDDTGESAASSSFSSVMQEEAPTMPTDVETEESAETRSTTMSLFPSPSHKMLSSTVCIQMEEEEMPSCSSSIIEHVYEEPSCSQSAETLSPEKCTLITKGEDGGEDKINWKDPAMWPDVIKDKEREKIVLSGLSNEEELKQMVQSLPKDVDDRSFSDFLLYAKSSNGREKFIRDWLR</sequence>
<organism evidence="2 3">
    <name type="scientific">Ranitomeya imitator</name>
    <name type="common">mimic poison frog</name>
    <dbReference type="NCBI Taxonomy" id="111125"/>
    <lineage>
        <taxon>Eukaryota</taxon>
        <taxon>Metazoa</taxon>
        <taxon>Chordata</taxon>
        <taxon>Craniata</taxon>
        <taxon>Vertebrata</taxon>
        <taxon>Euteleostomi</taxon>
        <taxon>Amphibia</taxon>
        <taxon>Batrachia</taxon>
        <taxon>Anura</taxon>
        <taxon>Neobatrachia</taxon>
        <taxon>Hyloidea</taxon>
        <taxon>Dendrobatidae</taxon>
        <taxon>Dendrobatinae</taxon>
        <taxon>Ranitomeya</taxon>
    </lineage>
</organism>
<reference evidence="2" key="1">
    <citation type="submission" date="2023-07" db="EMBL/GenBank/DDBJ databases">
        <authorList>
            <person name="Stuckert A."/>
        </authorList>
    </citation>
    <scope>NUCLEOTIDE SEQUENCE</scope>
</reference>
<gene>
    <name evidence="2" type="ORF">RIMI_LOCUS12636269</name>
</gene>
<evidence type="ECO:0000313" key="3">
    <source>
        <dbReference type="Proteomes" id="UP001176940"/>
    </source>
</evidence>
<protein>
    <submittedName>
        <fullName evidence="2">Uncharacterized protein</fullName>
    </submittedName>
</protein>
<evidence type="ECO:0000256" key="1">
    <source>
        <dbReference type="SAM" id="MobiDB-lite"/>
    </source>
</evidence>
<keyword evidence="3" id="KW-1185">Reference proteome</keyword>
<name>A0ABN9LWG3_9NEOB</name>
<dbReference type="EMBL" id="CAUEEQ010030257">
    <property type="protein sequence ID" value="CAJ0949523.1"/>
    <property type="molecule type" value="Genomic_DNA"/>
</dbReference>
<feature type="compositionally biased region" description="Basic residues" evidence="1">
    <location>
        <begin position="1"/>
        <end position="16"/>
    </location>
</feature>
<accession>A0ABN9LWG3</accession>